<feature type="domain" description="VTC" evidence="1">
    <location>
        <begin position="17"/>
        <end position="235"/>
    </location>
</feature>
<dbReference type="EMBL" id="LFVU01000024">
    <property type="protein sequence ID" value="KMT22222.1"/>
    <property type="molecule type" value="Genomic_DNA"/>
</dbReference>
<organism evidence="2 3">
    <name type="scientific">Clostridium cylindrosporum DSM 605</name>
    <dbReference type="NCBI Taxonomy" id="1121307"/>
    <lineage>
        <taxon>Bacteria</taxon>
        <taxon>Bacillati</taxon>
        <taxon>Bacillota</taxon>
        <taxon>Clostridia</taxon>
        <taxon>Eubacteriales</taxon>
        <taxon>Clostridiaceae</taxon>
        <taxon>Clostridium</taxon>
    </lineage>
</organism>
<evidence type="ECO:0000313" key="3">
    <source>
        <dbReference type="Proteomes" id="UP000036756"/>
    </source>
</evidence>
<dbReference type="InterPro" id="IPR042267">
    <property type="entry name" value="VTC_sf"/>
</dbReference>
<dbReference type="OrthoDB" id="9784042at2"/>
<keyword evidence="3" id="KW-1185">Reference proteome</keyword>
<dbReference type="AlphaFoldDB" id="A0A0J8D8L4"/>
<evidence type="ECO:0000259" key="1">
    <source>
        <dbReference type="Pfam" id="PF09359"/>
    </source>
</evidence>
<sequence>MLDYKKYENSKAVKVSRREMKYFITLEDYYYFKSVFPVFFNKDLHSIDEGYRVRSVYFDSINNLDYHDKIEGEQNRKKIRIRVYNPNDNKAKLEVKYKFNLNQRKETLIISREHAKRLINGEYDVLLNYSDGIALKIYAIMVSDIYKPVSTLEYKREAFYKDEYGIRVTLDTEISHSETEFDIFSKDLNMIPTLDINRPLLEVKYEKYLYKWFQDILSSRDCVNSSISKYCSSRKIYGGFHI</sequence>
<name>A0A0J8D8L4_CLOCY</name>
<proteinExistence type="predicted"/>
<dbReference type="InterPro" id="IPR018966">
    <property type="entry name" value="VTC_domain"/>
</dbReference>
<dbReference type="GO" id="GO:0006799">
    <property type="term" value="P:polyphosphate biosynthetic process"/>
    <property type="evidence" value="ECO:0007669"/>
    <property type="project" value="UniProtKB-ARBA"/>
</dbReference>
<evidence type="ECO:0000313" key="2">
    <source>
        <dbReference type="EMBL" id="KMT22222.1"/>
    </source>
</evidence>
<reference evidence="2 3" key="1">
    <citation type="submission" date="2015-06" db="EMBL/GenBank/DDBJ databases">
        <title>Draft genome sequence of the purine-degrading Clostridium cylindrosporum HC-1 (DSM 605).</title>
        <authorList>
            <person name="Poehlein A."/>
            <person name="Schiel-Bengelsdorf B."/>
            <person name="Bengelsdorf F."/>
            <person name="Daniel R."/>
            <person name="Duerre P."/>
        </authorList>
    </citation>
    <scope>NUCLEOTIDE SEQUENCE [LARGE SCALE GENOMIC DNA]</scope>
    <source>
        <strain evidence="2 3">DSM 605</strain>
    </source>
</reference>
<dbReference type="RefSeq" id="WP_048570314.1">
    <property type="nucleotide sequence ID" value="NZ_LFVU01000024.1"/>
</dbReference>
<dbReference type="PATRIC" id="fig|1121307.3.peg.1851"/>
<dbReference type="CDD" id="cd07750">
    <property type="entry name" value="PolyPPase_VTC_like"/>
    <property type="match status" value="1"/>
</dbReference>
<dbReference type="Proteomes" id="UP000036756">
    <property type="component" value="Unassembled WGS sequence"/>
</dbReference>
<dbReference type="Pfam" id="PF09359">
    <property type="entry name" value="VTC"/>
    <property type="match status" value="1"/>
</dbReference>
<accession>A0A0J8D8L4</accession>
<gene>
    <name evidence="2" type="ORF">CLCY_4c01950</name>
</gene>
<dbReference type="Gene3D" id="3.20.100.30">
    <property type="entry name" value="VTC, catalytic tunnel domain"/>
    <property type="match status" value="1"/>
</dbReference>
<protein>
    <recommendedName>
        <fullName evidence="1">VTC domain-containing protein</fullName>
    </recommendedName>
</protein>
<comment type="caution">
    <text evidence="2">The sequence shown here is derived from an EMBL/GenBank/DDBJ whole genome shotgun (WGS) entry which is preliminary data.</text>
</comment>
<dbReference type="STRING" id="1121307.CLCY_4c01950"/>